<dbReference type="GeneID" id="5433017"/>
<evidence type="ECO:0000313" key="5">
    <source>
        <dbReference type="Proteomes" id="UP000001798"/>
    </source>
</evidence>
<dbReference type="Pfam" id="PF00106">
    <property type="entry name" value="adh_short"/>
    <property type="match status" value="1"/>
</dbReference>
<reference evidence="4 5" key="3">
    <citation type="journal article" date="2017" name="Mol. Plant Pathol.">
        <title>A gapless genome sequence of the fungus Botrytis cinerea.</title>
        <authorList>
            <person name="Van Kan J.A."/>
            <person name="Stassen J.H."/>
            <person name="Mosbach A."/>
            <person name="Van Der Lee T.A."/>
            <person name="Faino L."/>
            <person name="Farmer A.D."/>
            <person name="Papasotiriou D.G."/>
            <person name="Zhou S."/>
            <person name="Seidl M.F."/>
            <person name="Cottam E."/>
            <person name="Edel D."/>
            <person name="Hahn M."/>
            <person name="Schwartz D.C."/>
            <person name="Dietrich R.A."/>
            <person name="Widdison S."/>
            <person name="Scalliet G."/>
        </authorList>
    </citation>
    <scope>NUCLEOTIDE SEQUENCE [LARGE SCALE GENOMIC DNA]</scope>
    <source>
        <strain evidence="4 5">B05.10</strain>
    </source>
</reference>
<reference evidence="4 5" key="2">
    <citation type="journal article" date="2012" name="Eukaryot. Cell">
        <title>Genome update of Botrytis cinerea strains B05.10 and T4.</title>
        <authorList>
            <person name="Staats M."/>
            <person name="van Kan J.A."/>
        </authorList>
    </citation>
    <scope>NUCLEOTIDE SEQUENCE [LARGE SCALE GENOMIC DNA]</scope>
    <source>
        <strain evidence="4 5">B05.10</strain>
    </source>
</reference>
<proteinExistence type="inferred from homology"/>
<keyword evidence="2" id="KW-0521">NADP</keyword>
<dbReference type="InterPro" id="IPR051122">
    <property type="entry name" value="SDR_DHRS6-like"/>
</dbReference>
<evidence type="ECO:0000256" key="2">
    <source>
        <dbReference type="ARBA" id="ARBA00022857"/>
    </source>
</evidence>
<dbReference type="VEuPathDB" id="FungiDB:Bcin08g00930"/>
<keyword evidence="3" id="KW-0560">Oxidoreductase</keyword>
<dbReference type="EMBL" id="CP009812">
    <property type="protein sequence ID" value="ATZ52346.1"/>
    <property type="molecule type" value="Genomic_DNA"/>
</dbReference>
<accession>A0A384JP31</accession>
<dbReference type="PROSITE" id="PS00061">
    <property type="entry name" value="ADH_SHORT"/>
    <property type="match status" value="1"/>
</dbReference>
<dbReference type="InterPro" id="IPR020904">
    <property type="entry name" value="Sc_DH/Rdtase_CS"/>
</dbReference>
<dbReference type="CDD" id="cd05233">
    <property type="entry name" value="SDR_c"/>
    <property type="match status" value="1"/>
</dbReference>
<name>A0A384JP31_BOTFB</name>
<dbReference type="Pfam" id="PF13561">
    <property type="entry name" value="adh_short_C2"/>
    <property type="match status" value="1"/>
</dbReference>
<evidence type="ECO:0000256" key="1">
    <source>
        <dbReference type="ARBA" id="ARBA00006484"/>
    </source>
</evidence>
<organism evidence="4 5">
    <name type="scientific">Botryotinia fuckeliana (strain B05.10)</name>
    <name type="common">Noble rot fungus</name>
    <name type="synonym">Botrytis cinerea</name>
    <dbReference type="NCBI Taxonomy" id="332648"/>
    <lineage>
        <taxon>Eukaryota</taxon>
        <taxon>Fungi</taxon>
        <taxon>Dikarya</taxon>
        <taxon>Ascomycota</taxon>
        <taxon>Pezizomycotina</taxon>
        <taxon>Leotiomycetes</taxon>
        <taxon>Helotiales</taxon>
        <taxon>Sclerotiniaceae</taxon>
        <taxon>Botrytis</taxon>
    </lineage>
</organism>
<dbReference type="SMR" id="A0A384JP31"/>
<dbReference type="InterPro" id="IPR002347">
    <property type="entry name" value="SDR_fam"/>
</dbReference>
<dbReference type="OrthoDB" id="414540at2759"/>
<reference evidence="4 5" key="1">
    <citation type="journal article" date="2011" name="PLoS Genet.">
        <title>Genomic analysis of the necrotrophic fungal pathogens Sclerotinia sclerotiorum and Botrytis cinerea.</title>
        <authorList>
            <person name="Amselem J."/>
            <person name="Cuomo C.A."/>
            <person name="van Kan J.A."/>
            <person name="Viaud M."/>
            <person name="Benito E.P."/>
            <person name="Couloux A."/>
            <person name="Coutinho P.M."/>
            <person name="de Vries R.P."/>
            <person name="Dyer P.S."/>
            <person name="Fillinger S."/>
            <person name="Fournier E."/>
            <person name="Gout L."/>
            <person name="Hahn M."/>
            <person name="Kohn L."/>
            <person name="Lapalu N."/>
            <person name="Plummer K.M."/>
            <person name="Pradier J.M."/>
            <person name="Quevillon E."/>
            <person name="Sharon A."/>
            <person name="Simon A."/>
            <person name="ten Have A."/>
            <person name="Tudzynski B."/>
            <person name="Tudzynski P."/>
            <person name="Wincker P."/>
            <person name="Andrew M."/>
            <person name="Anthouard V."/>
            <person name="Beever R.E."/>
            <person name="Beffa R."/>
            <person name="Benoit I."/>
            <person name="Bouzid O."/>
            <person name="Brault B."/>
            <person name="Chen Z."/>
            <person name="Choquer M."/>
            <person name="Collemare J."/>
            <person name="Cotton P."/>
            <person name="Danchin E.G."/>
            <person name="Da Silva C."/>
            <person name="Gautier A."/>
            <person name="Giraud C."/>
            <person name="Giraud T."/>
            <person name="Gonzalez C."/>
            <person name="Grossetete S."/>
            <person name="Guldener U."/>
            <person name="Henrissat B."/>
            <person name="Howlett B.J."/>
            <person name="Kodira C."/>
            <person name="Kretschmer M."/>
            <person name="Lappartient A."/>
            <person name="Leroch M."/>
            <person name="Levis C."/>
            <person name="Mauceli E."/>
            <person name="Neuveglise C."/>
            <person name="Oeser B."/>
            <person name="Pearson M."/>
            <person name="Poulain J."/>
            <person name="Poussereau N."/>
            <person name="Quesneville H."/>
            <person name="Rascle C."/>
            <person name="Schumacher J."/>
            <person name="Segurens B."/>
            <person name="Sexton A."/>
            <person name="Silva E."/>
            <person name="Sirven C."/>
            <person name="Soanes D.M."/>
            <person name="Talbot N.J."/>
            <person name="Templeton M."/>
            <person name="Yandava C."/>
            <person name="Yarden O."/>
            <person name="Zeng Q."/>
            <person name="Rollins J.A."/>
            <person name="Lebrun M.H."/>
            <person name="Dickman M."/>
        </authorList>
    </citation>
    <scope>NUCLEOTIDE SEQUENCE [LARGE SCALE GENOMIC DNA]</scope>
    <source>
        <strain evidence="4 5">B05.10</strain>
    </source>
</reference>
<dbReference type="PANTHER" id="PTHR43477:SF1">
    <property type="entry name" value="DIHYDROANTICAPSIN 7-DEHYDROGENASE"/>
    <property type="match status" value="1"/>
</dbReference>
<dbReference type="SUPFAM" id="SSF51735">
    <property type="entry name" value="NAD(P)-binding Rossmann-fold domains"/>
    <property type="match status" value="1"/>
</dbReference>
<dbReference type="AlphaFoldDB" id="A0A384JP31"/>
<dbReference type="KEGG" id="bfu:BCIN_08g00930"/>
<sequence length="302" mass="31397">MAALSLKGQVGIVTGAGSPSGIGRSLVVALAKSGAKAVYACDLNMGNIPSLQKKIADMGLSCQVEGRLLDVSSEEETLALIKDILRMHGRLDFYFANAGFASVKSLNDLDSASFDRAINVMVRSVYLGMRFSSQAMQHTCVEKPKPGGTFVVTSSNSSFSGSFGNLAYTTAKAAVNGMVASGSVQLSASNVRVNGIAPGAVRTSILASTEQLSSGLKFDLVGEEKSAGADFASLWEMSGSADKYYYDKLIDPEEIASVGVFLASNLASAINGTVVVVDNGQLAAAHREKLLGPIAPVQALQL</sequence>
<comment type="similarity">
    <text evidence="1">Belongs to the short-chain dehydrogenases/reductases (SDR) family.</text>
</comment>
<dbReference type="PANTHER" id="PTHR43477">
    <property type="entry name" value="DIHYDROANTICAPSIN 7-DEHYDROGENASE"/>
    <property type="match status" value="1"/>
</dbReference>
<keyword evidence="5" id="KW-1185">Reference proteome</keyword>
<dbReference type="RefSeq" id="XP_024550147.1">
    <property type="nucleotide sequence ID" value="XM_024694358.1"/>
</dbReference>
<dbReference type="Proteomes" id="UP000001798">
    <property type="component" value="Chromosome 8"/>
</dbReference>
<evidence type="ECO:0000313" key="4">
    <source>
        <dbReference type="EMBL" id="ATZ52346.1"/>
    </source>
</evidence>
<evidence type="ECO:0000256" key="3">
    <source>
        <dbReference type="ARBA" id="ARBA00023002"/>
    </source>
</evidence>
<dbReference type="InterPro" id="IPR036291">
    <property type="entry name" value="NAD(P)-bd_dom_sf"/>
</dbReference>
<gene>
    <name evidence="4" type="ORF">BCIN_08g00930</name>
</gene>
<dbReference type="PRINTS" id="PR00081">
    <property type="entry name" value="GDHRDH"/>
</dbReference>
<dbReference type="Gene3D" id="3.40.50.720">
    <property type="entry name" value="NAD(P)-binding Rossmann-like Domain"/>
    <property type="match status" value="1"/>
</dbReference>
<dbReference type="GO" id="GO:0016491">
    <property type="term" value="F:oxidoreductase activity"/>
    <property type="evidence" value="ECO:0007669"/>
    <property type="project" value="UniProtKB-KW"/>
</dbReference>
<protein>
    <submittedName>
        <fullName evidence="4">Uncharacterized protein</fullName>
    </submittedName>
</protein>